<gene>
    <name evidence="2" type="ORF">WJX75_001026</name>
</gene>
<feature type="compositionally biased region" description="Polar residues" evidence="1">
    <location>
        <begin position="30"/>
        <end position="43"/>
    </location>
</feature>
<organism evidence="2 3">
    <name type="scientific">Coccomyxa subellipsoidea</name>
    <dbReference type="NCBI Taxonomy" id="248742"/>
    <lineage>
        <taxon>Eukaryota</taxon>
        <taxon>Viridiplantae</taxon>
        <taxon>Chlorophyta</taxon>
        <taxon>core chlorophytes</taxon>
        <taxon>Trebouxiophyceae</taxon>
        <taxon>Trebouxiophyceae incertae sedis</taxon>
        <taxon>Coccomyxaceae</taxon>
        <taxon>Coccomyxa</taxon>
    </lineage>
</organism>
<dbReference type="EMBL" id="JALJOT010000008">
    <property type="protein sequence ID" value="KAK9907984.1"/>
    <property type="molecule type" value="Genomic_DNA"/>
</dbReference>
<protein>
    <submittedName>
        <fullName evidence="2">Uncharacterized protein</fullName>
    </submittedName>
</protein>
<feature type="region of interest" description="Disordered" evidence="1">
    <location>
        <begin position="1"/>
        <end position="43"/>
    </location>
</feature>
<evidence type="ECO:0000313" key="2">
    <source>
        <dbReference type="EMBL" id="KAK9907984.1"/>
    </source>
</evidence>
<evidence type="ECO:0000313" key="3">
    <source>
        <dbReference type="Proteomes" id="UP001491310"/>
    </source>
</evidence>
<reference evidence="2 3" key="1">
    <citation type="journal article" date="2024" name="Nat. Commun.">
        <title>Phylogenomics reveals the evolutionary origins of lichenization in chlorophyte algae.</title>
        <authorList>
            <person name="Puginier C."/>
            <person name="Libourel C."/>
            <person name="Otte J."/>
            <person name="Skaloud P."/>
            <person name="Haon M."/>
            <person name="Grisel S."/>
            <person name="Petersen M."/>
            <person name="Berrin J.G."/>
            <person name="Delaux P.M."/>
            <person name="Dal Grande F."/>
            <person name="Keller J."/>
        </authorList>
    </citation>
    <scope>NUCLEOTIDE SEQUENCE [LARGE SCALE GENOMIC DNA]</scope>
    <source>
        <strain evidence="2 3">SAG 216-7</strain>
    </source>
</reference>
<dbReference type="Proteomes" id="UP001491310">
    <property type="component" value="Unassembled WGS sequence"/>
</dbReference>
<sequence>MASTSRCSAATGRASQSQRAAGRAFEAPKASSQSGRNFSTQRSANNILKRRALLTQLPNAVTRALARQTSLMIFDWQGADDT</sequence>
<feature type="compositionally biased region" description="Low complexity" evidence="1">
    <location>
        <begin position="12"/>
        <end position="24"/>
    </location>
</feature>
<keyword evidence="3" id="KW-1185">Reference proteome</keyword>
<evidence type="ECO:0000256" key="1">
    <source>
        <dbReference type="SAM" id="MobiDB-lite"/>
    </source>
</evidence>
<name>A0ABR2YLU8_9CHLO</name>
<accession>A0ABR2YLU8</accession>
<comment type="caution">
    <text evidence="2">The sequence shown here is derived from an EMBL/GenBank/DDBJ whole genome shotgun (WGS) entry which is preliminary data.</text>
</comment>
<proteinExistence type="predicted"/>